<dbReference type="EMBL" id="GBXM01020460">
    <property type="protein sequence ID" value="JAH88117.1"/>
    <property type="molecule type" value="Transcribed_RNA"/>
</dbReference>
<name>A0A0E9WCN1_ANGAN</name>
<reference evidence="1" key="1">
    <citation type="submission" date="2014-11" db="EMBL/GenBank/DDBJ databases">
        <authorList>
            <person name="Amaro Gonzalez C."/>
        </authorList>
    </citation>
    <scope>NUCLEOTIDE SEQUENCE</scope>
</reference>
<organism evidence="1">
    <name type="scientific">Anguilla anguilla</name>
    <name type="common">European freshwater eel</name>
    <name type="synonym">Muraena anguilla</name>
    <dbReference type="NCBI Taxonomy" id="7936"/>
    <lineage>
        <taxon>Eukaryota</taxon>
        <taxon>Metazoa</taxon>
        <taxon>Chordata</taxon>
        <taxon>Craniata</taxon>
        <taxon>Vertebrata</taxon>
        <taxon>Euteleostomi</taxon>
        <taxon>Actinopterygii</taxon>
        <taxon>Neopterygii</taxon>
        <taxon>Teleostei</taxon>
        <taxon>Anguilliformes</taxon>
        <taxon>Anguillidae</taxon>
        <taxon>Anguilla</taxon>
    </lineage>
</organism>
<reference evidence="1" key="2">
    <citation type="journal article" date="2015" name="Fish Shellfish Immunol.">
        <title>Early steps in the European eel (Anguilla anguilla)-Vibrio vulnificus interaction in the gills: Role of the RtxA13 toxin.</title>
        <authorList>
            <person name="Callol A."/>
            <person name="Pajuelo D."/>
            <person name="Ebbesson L."/>
            <person name="Teles M."/>
            <person name="MacKenzie S."/>
            <person name="Amaro C."/>
        </authorList>
    </citation>
    <scope>NUCLEOTIDE SEQUENCE</scope>
</reference>
<proteinExistence type="predicted"/>
<accession>A0A0E9WCN1</accession>
<dbReference type="AlphaFoldDB" id="A0A0E9WCN1"/>
<sequence length="43" mass="5050">MQRNNKHSFPVIFSFRYIPVYDITLYASPLAYFSPAPPKRTQS</sequence>
<protein>
    <submittedName>
        <fullName evidence="1">Uncharacterized protein</fullName>
    </submittedName>
</protein>
<evidence type="ECO:0000313" key="1">
    <source>
        <dbReference type="EMBL" id="JAH88117.1"/>
    </source>
</evidence>